<name>A0A4S3MPZ9_9RHOB</name>
<accession>A0A4S3MPZ9</accession>
<dbReference type="AlphaFoldDB" id="A0A4S3MPZ9"/>
<feature type="region of interest" description="Disordered" evidence="1">
    <location>
        <begin position="85"/>
        <end position="105"/>
    </location>
</feature>
<sequence length="183" mass="18351">MVRPALVFLALAVTGPVIGPVIGPVAALAQEGAPLSACVIGQWVMVPGYPDPGTIQTEDNGACVVEMQNRDVVSHPPGDLVQVASPGTARPSAPPAPGSLARPTPGSWTCAIPNATDGAIQLSITDGGGYSVAGQQGTWSAIDAQSIEFENGPYALATAVVVEDSIRFMPPGGAAEIVCIPGG</sequence>
<comment type="caution">
    <text evidence="2">The sequence shown here is derived from an EMBL/GenBank/DDBJ whole genome shotgun (WGS) entry which is preliminary data.</text>
</comment>
<protein>
    <submittedName>
        <fullName evidence="2">Uncharacterized protein</fullName>
    </submittedName>
</protein>
<evidence type="ECO:0000313" key="3">
    <source>
        <dbReference type="Proteomes" id="UP000309450"/>
    </source>
</evidence>
<evidence type="ECO:0000256" key="1">
    <source>
        <dbReference type="SAM" id="MobiDB-lite"/>
    </source>
</evidence>
<dbReference type="EMBL" id="SSND01000001">
    <property type="protein sequence ID" value="THD84576.1"/>
    <property type="molecule type" value="Genomic_DNA"/>
</dbReference>
<dbReference type="RefSeq" id="WP_136392957.1">
    <property type="nucleotide sequence ID" value="NZ_SSND01000001.1"/>
</dbReference>
<organism evidence="2 3">
    <name type="scientific">Aliigemmobacter aestuarii</name>
    <dbReference type="NCBI Taxonomy" id="1445661"/>
    <lineage>
        <taxon>Bacteria</taxon>
        <taxon>Pseudomonadati</taxon>
        <taxon>Pseudomonadota</taxon>
        <taxon>Alphaproteobacteria</taxon>
        <taxon>Rhodobacterales</taxon>
        <taxon>Paracoccaceae</taxon>
        <taxon>Aliigemmobacter</taxon>
    </lineage>
</organism>
<reference evidence="2 3" key="1">
    <citation type="submission" date="2019-04" db="EMBL/GenBank/DDBJ databases">
        <title>Draft genome sequence of Gemmobacter aestuarii sp. nov.</title>
        <authorList>
            <person name="Hameed A."/>
            <person name="Lin S.-Y."/>
            <person name="Shahina M."/>
            <person name="Lai W.-A."/>
            <person name="Young C.-C."/>
        </authorList>
    </citation>
    <scope>NUCLEOTIDE SEQUENCE [LARGE SCALE GENOMIC DNA]</scope>
    <source>
        <strain evidence="2 3">CC-PW-75</strain>
    </source>
</reference>
<keyword evidence="3" id="KW-1185">Reference proteome</keyword>
<evidence type="ECO:0000313" key="2">
    <source>
        <dbReference type="EMBL" id="THD84576.1"/>
    </source>
</evidence>
<gene>
    <name evidence="2" type="ORF">E7811_02205</name>
</gene>
<dbReference type="Proteomes" id="UP000309450">
    <property type="component" value="Unassembled WGS sequence"/>
</dbReference>
<proteinExistence type="predicted"/>